<reference evidence="1 2" key="1">
    <citation type="submission" date="2010-01" db="EMBL/GenBank/DDBJ databases">
        <authorList>
            <person name="Weinstock G."/>
            <person name="Sodergren E."/>
            <person name="Clifton S."/>
            <person name="Fulton L."/>
            <person name="Fulton B."/>
            <person name="Courtney L."/>
            <person name="Fronick C."/>
            <person name="Harrison M."/>
            <person name="Strong C."/>
            <person name="Farmer C."/>
            <person name="Delahaunty K."/>
            <person name="Markovic C."/>
            <person name="Hall O."/>
            <person name="Minx P."/>
            <person name="Tomlinson C."/>
            <person name="Mitreva M."/>
            <person name="Nelson J."/>
            <person name="Hou S."/>
            <person name="Wollam A."/>
            <person name="Pepin K.H."/>
            <person name="Johnson M."/>
            <person name="Bhonagiri V."/>
            <person name="Nash W.E."/>
            <person name="Warren W."/>
            <person name="Chinwalla A."/>
            <person name="Mardis E.R."/>
            <person name="Wilson R.K."/>
        </authorList>
    </citation>
    <scope>NUCLEOTIDE SEQUENCE [LARGE SCALE GENOMIC DNA]</scope>
    <source>
        <strain evidence="1 2">DSM 13479</strain>
    </source>
</reference>
<accession>D3ACA6</accession>
<dbReference type="EMBL" id="ACIO01000079">
    <property type="protein sequence ID" value="EFD00584.1"/>
    <property type="molecule type" value="Genomic_DNA"/>
</dbReference>
<dbReference type="HOGENOM" id="CLU_3310972_0_0_9"/>
<protein>
    <submittedName>
        <fullName evidence="1">Uncharacterized protein</fullName>
    </submittedName>
</protein>
<sequence length="39" mass="4260">MKGSLVSTALSDSTYALDFTPHQDFVRFNIDPDPEATTA</sequence>
<dbReference type="Proteomes" id="UP000004968">
    <property type="component" value="Unassembled WGS sequence"/>
</dbReference>
<name>D3ACA6_9FIRM</name>
<organism evidence="1 2">
    <name type="scientific">Hungatella hathewayi DSM 13479</name>
    <dbReference type="NCBI Taxonomy" id="566550"/>
    <lineage>
        <taxon>Bacteria</taxon>
        <taxon>Bacillati</taxon>
        <taxon>Bacillota</taxon>
        <taxon>Clostridia</taxon>
        <taxon>Lachnospirales</taxon>
        <taxon>Lachnospiraceae</taxon>
        <taxon>Hungatella</taxon>
    </lineage>
</organism>
<proteinExistence type="predicted"/>
<comment type="caution">
    <text evidence="1">The sequence shown here is derived from an EMBL/GenBank/DDBJ whole genome shotgun (WGS) entry which is preliminary data.</text>
</comment>
<dbReference type="AlphaFoldDB" id="D3ACA6"/>
<gene>
    <name evidence="1" type="ORF">CLOSTHATH_01234</name>
</gene>
<evidence type="ECO:0000313" key="2">
    <source>
        <dbReference type="Proteomes" id="UP000004968"/>
    </source>
</evidence>
<evidence type="ECO:0000313" key="1">
    <source>
        <dbReference type="EMBL" id="EFD00584.1"/>
    </source>
</evidence>